<reference evidence="2" key="1">
    <citation type="submission" date="2025-08" db="UniProtKB">
        <authorList>
            <consortium name="RefSeq"/>
        </authorList>
    </citation>
    <scope>IDENTIFICATION</scope>
    <source>
        <tissue evidence="2">Leaves</tissue>
    </source>
</reference>
<evidence type="ECO:0000313" key="1">
    <source>
        <dbReference type="Proteomes" id="UP000235220"/>
    </source>
</evidence>
<dbReference type="OrthoDB" id="1921042at2759"/>
<protein>
    <submittedName>
        <fullName evidence="2">Uncharacterized protein LOC108986515</fullName>
    </submittedName>
</protein>
<accession>A0A2I4E5P1</accession>
<dbReference type="GO" id="GO:0016071">
    <property type="term" value="P:mRNA metabolic process"/>
    <property type="evidence" value="ECO:0007669"/>
    <property type="project" value="UniProtKB-ARBA"/>
</dbReference>
<dbReference type="RefSeq" id="XP_018814708.2">
    <property type="nucleotide sequence ID" value="XM_018959163.2"/>
</dbReference>
<organism evidence="1 2">
    <name type="scientific">Juglans regia</name>
    <name type="common">English walnut</name>
    <dbReference type="NCBI Taxonomy" id="51240"/>
    <lineage>
        <taxon>Eukaryota</taxon>
        <taxon>Viridiplantae</taxon>
        <taxon>Streptophyta</taxon>
        <taxon>Embryophyta</taxon>
        <taxon>Tracheophyta</taxon>
        <taxon>Spermatophyta</taxon>
        <taxon>Magnoliopsida</taxon>
        <taxon>eudicotyledons</taxon>
        <taxon>Gunneridae</taxon>
        <taxon>Pentapetalae</taxon>
        <taxon>rosids</taxon>
        <taxon>fabids</taxon>
        <taxon>Fagales</taxon>
        <taxon>Juglandaceae</taxon>
        <taxon>Juglans</taxon>
    </lineage>
</organism>
<gene>
    <name evidence="2" type="primary">LOC108986515</name>
</gene>
<sequence>METILVVAQHRNQYYSRSKPDGPVRLGSSPARDFRGINCRSFQSGEGILPTPLRTCSSPVAARACSSSFSLSLAETPSGPQNDISVQFKTTATSSPINIDAKVCKKNRAFSEEVANESFSFSERWAGPTYSNSPPPSSLPIPKFSILPKRSVSLDLARSAPEIEMHYPMAKSAPPSPSRYYTNSTRDITRDIFRSADSATKTLRRILNLDLDDE</sequence>
<dbReference type="Pfam" id="PF15365">
    <property type="entry name" value="PNRC"/>
    <property type="match status" value="1"/>
</dbReference>
<dbReference type="Gramene" id="Jr08_13870_p1">
    <property type="protein sequence ID" value="cds.Jr08_13870_p1"/>
    <property type="gene ID" value="Jr08_13870"/>
</dbReference>
<dbReference type="Proteomes" id="UP000235220">
    <property type="component" value="Chromosome 8"/>
</dbReference>
<dbReference type="GeneID" id="108986515"/>
<dbReference type="InterPro" id="IPR028322">
    <property type="entry name" value="PNRC-like_rgn"/>
</dbReference>
<dbReference type="AlphaFoldDB" id="A0A2I4E5P1"/>
<dbReference type="FunCoup" id="A0A2I4E5P1">
    <property type="interactions" value="1033"/>
</dbReference>
<dbReference type="PANTHER" id="PTHR35306:SF1">
    <property type="entry name" value="VQ DOMAIN-CONTAINING PROTEIN"/>
    <property type="match status" value="1"/>
</dbReference>
<proteinExistence type="predicted"/>
<dbReference type="PANTHER" id="PTHR35306">
    <property type="entry name" value="BNAA03G57290D PROTEIN"/>
    <property type="match status" value="1"/>
</dbReference>
<dbReference type="KEGG" id="jre:108986515"/>
<evidence type="ECO:0000313" key="2">
    <source>
        <dbReference type="RefSeq" id="XP_018814708.2"/>
    </source>
</evidence>
<keyword evidence="1" id="KW-1185">Reference proteome</keyword>
<name>A0A2I4E5P1_JUGRE</name>
<dbReference type="STRING" id="51240.A0A2I4E5P1"/>